<dbReference type="EMBL" id="MCRJ01000044">
    <property type="protein sequence ID" value="ODN70631.1"/>
    <property type="molecule type" value="Genomic_DNA"/>
</dbReference>
<dbReference type="GO" id="GO:0016491">
    <property type="term" value="F:oxidoreductase activity"/>
    <property type="evidence" value="ECO:0007669"/>
    <property type="project" value="InterPro"/>
</dbReference>
<evidence type="ECO:0000313" key="1">
    <source>
        <dbReference type="EMBL" id="ODN70631.1"/>
    </source>
</evidence>
<sequence>MRRRDMLIGAGGALMLAGGAAAGWRSAVGSMDDFDAYTGGLRAPMPADPDIADILRYATLAASGHNTQPWRFRVAERSVDILPDLSRATPVVDPDNHHLFVSLGCAAENLLIAATATGRAGQLETDAGGERIRYSFSRTEPHPHPLLAAIPRRQSTRADYDGRPVPAADIAALRQSTETPGVRLVLVTDRPRINQVRDLIVAGNDAQMADAAFMAELKRWLRFSPRGAMASGDGLFSAASGNPVMPEFLGGPAFDAFFTASAENDKCARQIDSSAGLAIFLAEREDPAHWIAVGRACQRFALAATAAGLKHAFVNQPVEVARLRPELAALIGESGTRPDIILRFGYGPAMPFSPRRPVNAVLV</sequence>
<dbReference type="PANTHER" id="PTHR23026">
    <property type="entry name" value="NADPH NITROREDUCTASE"/>
    <property type="match status" value="1"/>
</dbReference>
<dbReference type="PATRIC" id="fig|1439726.3.peg.2172"/>
<organism evidence="1 2">
    <name type="scientific">Methylobrevis pamukkalensis</name>
    <dbReference type="NCBI Taxonomy" id="1439726"/>
    <lineage>
        <taxon>Bacteria</taxon>
        <taxon>Pseudomonadati</taxon>
        <taxon>Pseudomonadota</taxon>
        <taxon>Alphaproteobacteria</taxon>
        <taxon>Hyphomicrobiales</taxon>
        <taxon>Pleomorphomonadaceae</taxon>
        <taxon>Methylobrevis</taxon>
    </lineage>
</organism>
<dbReference type="InterPro" id="IPR000415">
    <property type="entry name" value="Nitroreductase-like"/>
</dbReference>
<gene>
    <name evidence="1" type="ORF">A6302_02053</name>
</gene>
<comment type="caution">
    <text evidence="1">The sequence shown here is derived from an EMBL/GenBank/DDBJ whole genome shotgun (WGS) entry which is preliminary data.</text>
</comment>
<dbReference type="PANTHER" id="PTHR23026:SF123">
    <property type="entry name" value="NAD(P)H NITROREDUCTASE RV3131-RELATED"/>
    <property type="match status" value="1"/>
</dbReference>
<keyword evidence="2" id="KW-1185">Reference proteome</keyword>
<name>A0A1E3H557_9HYPH</name>
<protein>
    <submittedName>
        <fullName evidence="1">Putative NAD(P)H nitroreductase</fullName>
    </submittedName>
</protein>
<dbReference type="AlphaFoldDB" id="A0A1E3H557"/>
<dbReference type="OrthoDB" id="8156917at2"/>
<evidence type="ECO:0000313" key="2">
    <source>
        <dbReference type="Proteomes" id="UP000094622"/>
    </source>
</evidence>
<accession>A0A1E3H557</accession>
<reference evidence="1 2" key="1">
    <citation type="submission" date="2016-07" db="EMBL/GenBank/DDBJ databases">
        <title>Draft Genome Sequence of Methylobrevis pamukkalensis PK2.</title>
        <authorList>
            <person name="Vasilenko O.V."/>
            <person name="Doronina N.V."/>
            <person name="Shmareva M.N."/>
            <person name="Tarlachkov S.V."/>
            <person name="Mustakhimov I."/>
            <person name="Trotsenko Y.A."/>
        </authorList>
    </citation>
    <scope>NUCLEOTIDE SEQUENCE [LARGE SCALE GENOMIC DNA]</scope>
    <source>
        <strain evidence="1 2">PK2</strain>
    </source>
</reference>
<dbReference type="SUPFAM" id="SSF55469">
    <property type="entry name" value="FMN-dependent nitroreductase-like"/>
    <property type="match status" value="2"/>
</dbReference>
<dbReference type="Proteomes" id="UP000094622">
    <property type="component" value="Unassembled WGS sequence"/>
</dbReference>
<dbReference type="InterPro" id="IPR050627">
    <property type="entry name" value="Nitroreductase/BluB"/>
</dbReference>
<proteinExistence type="predicted"/>
<dbReference type="Gene3D" id="3.40.109.10">
    <property type="entry name" value="NADH Oxidase"/>
    <property type="match status" value="2"/>
</dbReference>
<dbReference type="NCBIfam" id="NF047509">
    <property type="entry name" value="Rv3131_FMN_oxido"/>
    <property type="match status" value="1"/>
</dbReference>